<comment type="caution">
    <text evidence="1">The sequence shown here is derived from an EMBL/GenBank/DDBJ whole genome shotgun (WGS) entry which is preliminary data.</text>
</comment>
<dbReference type="AlphaFoldDB" id="A0A822Y1P9"/>
<accession>A0A822Y1P9</accession>
<name>A0A822Y1P9_NELNU</name>
<dbReference type="EMBL" id="DUZY01000001">
    <property type="protein sequence ID" value="DAD23578.1"/>
    <property type="molecule type" value="Genomic_DNA"/>
</dbReference>
<protein>
    <submittedName>
        <fullName evidence="1">Uncharacterized protein</fullName>
    </submittedName>
</protein>
<reference evidence="1 2" key="1">
    <citation type="journal article" date="2020" name="Mol. Biol. Evol.">
        <title>Distinct Expression and Methylation Patterns for Genes with Different Fates following a Single Whole-Genome Duplication in Flowering Plants.</title>
        <authorList>
            <person name="Shi T."/>
            <person name="Rahmani R.S."/>
            <person name="Gugger P.F."/>
            <person name="Wang M."/>
            <person name="Li H."/>
            <person name="Zhang Y."/>
            <person name="Li Z."/>
            <person name="Wang Q."/>
            <person name="Van de Peer Y."/>
            <person name="Marchal K."/>
            <person name="Chen J."/>
        </authorList>
    </citation>
    <scope>NUCLEOTIDE SEQUENCE [LARGE SCALE GENOMIC DNA]</scope>
    <source>
        <tissue evidence="1">Leaf</tissue>
    </source>
</reference>
<dbReference type="Proteomes" id="UP000607653">
    <property type="component" value="Unassembled WGS sequence"/>
</dbReference>
<organism evidence="1 2">
    <name type="scientific">Nelumbo nucifera</name>
    <name type="common">Sacred lotus</name>
    <dbReference type="NCBI Taxonomy" id="4432"/>
    <lineage>
        <taxon>Eukaryota</taxon>
        <taxon>Viridiplantae</taxon>
        <taxon>Streptophyta</taxon>
        <taxon>Embryophyta</taxon>
        <taxon>Tracheophyta</taxon>
        <taxon>Spermatophyta</taxon>
        <taxon>Magnoliopsida</taxon>
        <taxon>Proteales</taxon>
        <taxon>Nelumbonaceae</taxon>
        <taxon>Nelumbo</taxon>
    </lineage>
</organism>
<evidence type="ECO:0000313" key="1">
    <source>
        <dbReference type="EMBL" id="DAD23578.1"/>
    </source>
</evidence>
<keyword evidence="2" id="KW-1185">Reference proteome</keyword>
<gene>
    <name evidence="1" type="ORF">HUJ06_025041</name>
</gene>
<evidence type="ECO:0000313" key="2">
    <source>
        <dbReference type="Proteomes" id="UP000607653"/>
    </source>
</evidence>
<proteinExistence type="predicted"/>
<sequence length="75" mass="8331">MKIIEITAAATLFFHCVLRKEGSEWSKWMTLVDSIGELRGEEKEVRGIKSGRRRLKMGKVGAAAPLLGLNGEDDE</sequence>